<proteinExistence type="predicted"/>
<evidence type="ECO:0000313" key="1">
    <source>
        <dbReference type="EMBL" id="KAI0047753.1"/>
    </source>
</evidence>
<gene>
    <name evidence="1" type="ORF">FA95DRAFT_1189266</name>
</gene>
<keyword evidence="2" id="KW-1185">Reference proteome</keyword>
<dbReference type="EMBL" id="MU275898">
    <property type="protein sequence ID" value="KAI0047753.1"/>
    <property type="molecule type" value="Genomic_DNA"/>
</dbReference>
<accession>A0ACB8RW39</accession>
<protein>
    <submittedName>
        <fullName evidence="1">Uncharacterized protein</fullName>
    </submittedName>
</protein>
<organism evidence="1 2">
    <name type="scientific">Auriscalpium vulgare</name>
    <dbReference type="NCBI Taxonomy" id="40419"/>
    <lineage>
        <taxon>Eukaryota</taxon>
        <taxon>Fungi</taxon>
        <taxon>Dikarya</taxon>
        <taxon>Basidiomycota</taxon>
        <taxon>Agaricomycotina</taxon>
        <taxon>Agaricomycetes</taxon>
        <taxon>Russulales</taxon>
        <taxon>Auriscalpiaceae</taxon>
        <taxon>Auriscalpium</taxon>
    </lineage>
</organism>
<reference evidence="1" key="1">
    <citation type="submission" date="2021-02" db="EMBL/GenBank/DDBJ databases">
        <authorList>
            <consortium name="DOE Joint Genome Institute"/>
            <person name="Ahrendt S."/>
            <person name="Looney B.P."/>
            <person name="Miyauchi S."/>
            <person name="Morin E."/>
            <person name="Drula E."/>
            <person name="Courty P.E."/>
            <person name="Chicoki N."/>
            <person name="Fauchery L."/>
            <person name="Kohler A."/>
            <person name="Kuo A."/>
            <person name="Labutti K."/>
            <person name="Pangilinan J."/>
            <person name="Lipzen A."/>
            <person name="Riley R."/>
            <person name="Andreopoulos W."/>
            <person name="He G."/>
            <person name="Johnson J."/>
            <person name="Barry K.W."/>
            <person name="Grigoriev I.V."/>
            <person name="Nagy L."/>
            <person name="Hibbett D."/>
            <person name="Henrissat B."/>
            <person name="Matheny P.B."/>
            <person name="Labbe J."/>
            <person name="Martin F."/>
        </authorList>
    </citation>
    <scope>NUCLEOTIDE SEQUENCE</scope>
    <source>
        <strain evidence="1">FP105234-sp</strain>
    </source>
</reference>
<reference evidence="1" key="2">
    <citation type="journal article" date="2022" name="New Phytol.">
        <title>Evolutionary transition to the ectomycorrhizal habit in the genomes of a hyperdiverse lineage of mushroom-forming fungi.</title>
        <authorList>
            <person name="Looney B."/>
            <person name="Miyauchi S."/>
            <person name="Morin E."/>
            <person name="Drula E."/>
            <person name="Courty P.E."/>
            <person name="Kohler A."/>
            <person name="Kuo A."/>
            <person name="LaButti K."/>
            <person name="Pangilinan J."/>
            <person name="Lipzen A."/>
            <person name="Riley R."/>
            <person name="Andreopoulos W."/>
            <person name="He G."/>
            <person name="Johnson J."/>
            <person name="Nolan M."/>
            <person name="Tritt A."/>
            <person name="Barry K.W."/>
            <person name="Grigoriev I.V."/>
            <person name="Nagy L.G."/>
            <person name="Hibbett D."/>
            <person name="Henrissat B."/>
            <person name="Matheny P.B."/>
            <person name="Labbe J."/>
            <person name="Martin F.M."/>
        </authorList>
    </citation>
    <scope>NUCLEOTIDE SEQUENCE</scope>
    <source>
        <strain evidence="1">FP105234-sp</strain>
    </source>
</reference>
<comment type="caution">
    <text evidence="1">The sequence shown here is derived from an EMBL/GenBank/DDBJ whole genome shotgun (WGS) entry which is preliminary data.</text>
</comment>
<evidence type="ECO:0000313" key="2">
    <source>
        <dbReference type="Proteomes" id="UP000814033"/>
    </source>
</evidence>
<dbReference type="Proteomes" id="UP000814033">
    <property type="component" value="Unassembled WGS sequence"/>
</dbReference>
<sequence>MLLLAAVKRTNEAVEDKMVLTRWHARRVGLGVRTLKSEMPDIQLGFFYAGGGRGTTTCGTHCQLLPLAGRQFGCSSRFSSSSLSSCANIIST</sequence>
<name>A0ACB8RW39_9AGAM</name>